<dbReference type="EMBL" id="FMZX01000001">
    <property type="protein sequence ID" value="SDC41868.1"/>
    <property type="molecule type" value="Genomic_DNA"/>
</dbReference>
<evidence type="ECO:0008006" key="4">
    <source>
        <dbReference type="Google" id="ProtNLM"/>
    </source>
</evidence>
<proteinExistence type="predicted"/>
<accession>A0A1G6LF37</accession>
<sequence>MTRSVAALIPALLLLAGTAAAQDLPAPDRRGSVSFVSENDSYARNTDRWYSNGFRFNWASAEDNLPGPMAALDDALGKLFGPARSRWGLGFGQNMYTPVEKRLSNPDPRDRPYAGYLYGEISLDRRTQTTLDRFGLQVGVVGPSSLARPTQDVVHSILGDRQARGWHYQLRDEPVFNLNYDRIWRLPVASLPGGLDVDALPSVTLAAGTVQTYAGIGGRVRIGQGLDRDFGAPRIRPTIADTPAAVGEGFGWYLFAGAGGRAVARDIFLDGNTYRDSRSVDHRTFVGDLELGGAIFWRNVRLSYTQDFRSKEFVGQRKDFVFGALSLSVSF</sequence>
<keyword evidence="1" id="KW-0732">Signal</keyword>
<reference evidence="2 3" key="1">
    <citation type="submission" date="2016-10" db="EMBL/GenBank/DDBJ databases">
        <authorList>
            <person name="de Groot N.N."/>
        </authorList>
    </citation>
    <scope>NUCLEOTIDE SEQUENCE [LARGE SCALE GENOMIC DNA]</scope>
    <source>
        <strain evidence="2 3">CPCC 100156</strain>
    </source>
</reference>
<evidence type="ECO:0000313" key="3">
    <source>
        <dbReference type="Proteomes" id="UP000198925"/>
    </source>
</evidence>
<keyword evidence="3" id="KW-1185">Reference proteome</keyword>
<dbReference type="RefSeq" id="WP_090660767.1">
    <property type="nucleotide sequence ID" value="NZ_FMZX01000001.1"/>
</dbReference>
<gene>
    <name evidence="2" type="ORF">SAMN04487779_1001872</name>
</gene>
<feature type="chain" id="PRO_5011683402" description="Outer membrane protein" evidence="1">
    <location>
        <begin position="22"/>
        <end position="331"/>
    </location>
</feature>
<feature type="signal peptide" evidence="1">
    <location>
        <begin position="1"/>
        <end position="21"/>
    </location>
</feature>
<dbReference type="STRING" id="938405.SAMN02927895_01858"/>
<dbReference type="InterPro" id="IPR018707">
    <property type="entry name" value="LpxR"/>
</dbReference>
<dbReference type="AlphaFoldDB" id="A0A1G6LF37"/>
<organism evidence="2 3">
    <name type="scientific">Belnapia rosea</name>
    <dbReference type="NCBI Taxonomy" id="938405"/>
    <lineage>
        <taxon>Bacteria</taxon>
        <taxon>Pseudomonadati</taxon>
        <taxon>Pseudomonadota</taxon>
        <taxon>Alphaproteobacteria</taxon>
        <taxon>Acetobacterales</taxon>
        <taxon>Roseomonadaceae</taxon>
        <taxon>Belnapia</taxon>
    </lineage>
</organism>
<dbReference type="Proteomes" id="UP000198925">
    <property type="component" value="Unassembled WGS sequence"/>
</dbReference>
<dbReference type="InterPro" id="IPR037107">
    <property type="entry name" value="Put_OMP_sf"/>
</dbReference>
<dbReference type="Gene3D" id="2.40.128.140">
    <property type="entry name" value="Outer membrane protein"/>
    <property type="match status" value="1"/>
</dbReference>
<evidence type="ECO:0000256" key="1">
    <source>
        <dbReference type="SAM" id="SignalP"/>
    </source>
</evidence>
<evidence type="ECO:0000313" key="2">
    <source>
        <dbReference type="EMBL" id="SDC41868.1"/>
    </source>
</evidence>
<name>A0A1G6LF37_9PROT</name>
<dbReference type="Pfam" id="PF09982">
    <property type="entry name" value="LpxR"/>
    <property type="match status" value="1"/>
</dbReference>
<protein>
    <recommendedName>
        <fullName evidence="4">Outer membrane protein</fullName>
    </recommendedName>
</protein>